<feature type="region of interest" description="Disordered" evidence="1">
    <location>
        <begin position="1"/>
        <end position="20"/>
    </location>
</feature>
<keyword evidence="2" id="KW-0812">Transmembrane</keyword>
<feature type="transmembrane region" description="Helical" evidence="2">
    <location>
        <begin position="144"/>
        <end position="165"/>
    </location>
</feature>
<evidence type="ECO:0000256" key="2">
    <source>
        <dbReference type="SAM" id="Phobius"/>
    </source>
</evidence>
<evidence type="ECO:0000313" key="3">
    <source>
        <dbReference type="EMBL" id="MFC5070003.1"/>
    </source>
</evidence>
<evidence type="ECO:0000313" key="4">
    <source>
        <dbReference type="Proteomes" id="UP001595796"/>
    </source>
</evidence>
<keyword evidence="2" id="KW-1133">Transmembrane helix</keyword>
<gene>
    <name evidence="3" type="ORF">ACFPFW_18465</name>
</gene>
<dbReference type="EMBL" id="JBHSJF010000010">
    <property type="protein sequence ID" value="MFC5070003.1"/>
    <property type="molecule type" value="Genomic_DNA"/>
</dbReference>
<keyword evidence="2" id="KW-0472">Membrane</keyword>
<comment type="caution">
    <text evidence="3">The sequence shown here is derived from an EMBL/GenBank/DDBJ whole genome shotgun (WGS) entry which is preliminary data.</text>
</comment>
<feature type="transmembrane region" description="Helical" evidence="2">
    <location>
        <begin position="99"/>
        <end position="132"/>
    </location>
</feature>
<organism evidence="3 4">
    <name type="scientific">Flaviflagellibacter deserti</name>
    <dbReference type="NCBI Taxonomy" id="2267266"/>
    <lineage>
        <taxon>Bacteria</taxon>
        <taxon>Pseudomonadati</taxon>
        <taxon>Pseudomonadota</taxon>
        <taxon>Alphaproteobacteria</taxon>
        <taxon>Hyphomicrobiales</taxon>
        <taxon>Flaviflagellibacter</taxon>
    </lineage>
</organism>
<keyword evidence="4" id="KW-1185">Reference proteome</keyword>
<evidence type="ECO:0008006" key="5">
    <source>
        <dbReference type="Google" id="ProtNLM"/>
    </source>
</evidence>
<dbReference type="Proteomes" id="UP001595796">
    <property type="component" value="Unassembled WGS sequence"/>
</dbReference>
<sequence>MSMPSEPYEGQAPDPGDRDRREATGGDWVIPAIALAFTTYYLISIQDLVWEAKIAAVFVAVMLYLLIGIFALQTVFGLKRGMLRIDFSTLWENGPLFRIRVLLFGLAVASVAALPWLGFTLSTFGFLLAAFLWLERMPPKTAVITAGALALSGYILFIAILRTAFPMGPFELAVRAVTGI</sequence>
<name>A0ABV9Z7V2_9HYPH</name>
<feature type="transmembrane region" description="Helical" evidence="2">
    <location>
        <begin position="25"/>
        <end position="43"/>
    </location>
</feature>
<reference evidence="4" key="1">
    <citation type="journal article" date="2019" name="Int. J. Syst. Evol. Microbiol.">
        <title>The Global Catalogue of Microorganisms (GCM) 10K type strain sequencing project: providing services to taxonomists for standard genome sequencing and annotation.</title>
        <authorList>
            <consortium name="The Broad Institute Genomics Platform"/>
            <consortium name="The Broad Institute Genome Sequencing Center for Infectious Disease"/>
            <person name="Wu L."/>
            <person name="Ma J."/>
        </authorList>
    </citation>
    <scope>NUCLEOTIDE SEQUENCE [LARGE SCALE GENOMIC DNA]</scope>
    <source>
        <strain evidence="4">CGMCC 1.16444</strain>
    </source>
</reference>
<feature type="transmembrane region" description="Helical" evidence="2">
    <location>
        <begin position="55"/>
        <end position="78"/>
    </location>
</feature>
<proteinExistence type="predicted"/>
<accession>A0ABV9Z7V2</accession>
<evidence type="ECO:0000256" key="1">
    <source>
        <dbReference type="SAM" id="MobiDB-lite"/>
    </source>
</evidence>
<protein>
    <recommendedName>
        <fullName evidence="5">Tripartite tricarboxylate transporter TctB family protein</fullName>
    </recommendedName>
</protein>